<evidence type="ECO:0000313" key="2">
    <source>
        <dbReference type="Proteomes" id="UP000546235"/>
    </source>
</evidence>
<dbReference type="AlphaFoldDB" id="A0A7K6TK46"/>
<accession>A0A7K6TK46</accession>
<reference evidence="1 2" key="1">
    <citation type="submission" date="2019-09" db="EMBL/GenBank/DDBJ databases">
        <title>Bird 10,000 Genomes (B10K) Project - Family phase.</title>
        <authorList>
            <person name="Zhang G."/>
        </authorList>
    </citation>
    <scope>NUCLEOTIDE SEQUENCE [LARGE SCALE GENOMIC DNA]</scope>
    <source>
        <strain evidence="1">OUT-0007</strain>
        <tissue evidence="1">Blood</tissue>
    </source>
</reference>
<proteinExistence type="predicted"/>
<comment type="caution">
    <text evidence="1">The sequence shown here is derived from an EMBL/GenBank/DDBJ whole genome shotgun (WGS) entry which is preliminary data.</text>
</comment>
<dbReference type="Proteomes" id="UP000546235">
    <property type="component" value="Unassembled WGS sequence"/>
</dbReference>
<keyword evidence="2" id="KW-1185">Reference proteome</keyword>
<evidence type="ECO:0000313" key="1">
    <source>
        <dbReference type="EMBL" id="NWX10409.1"/>
    </source>
</evidence>
<dbReference type="Gene3D" id="1.10.287.210">
    <property type="match status" value="1"/>
</dbReference>
<dbReference type="EMBL" id="VZSB01003433">
    <property type="protein sequence ID" value="NWX10409.1"/>
    <property type="molecule type" value="Genomic_DNA"/>
</dbReference>
<name>A0A7K6TK46_CALNI</name>
<gene>
    <name evidence="1" type="primary">Erv31_9</name>
    <name evidence="1" type="ORF">CALNIC_R15029</name>
</gene>
<dbReference type="SUPFAM" id="SSF58069">
    <property type="entry name" value="Virus ectodomain"/>
    <property type="match status" value="1"/>
</dbReference>
<sequence length="53" mass="6063">ISLQAILEIVTNKTAHGLDLLADQVMQMWTAIFQHHVVLDYLLAKEEEVCEKL</sequence>
<feature type="non-terminal residue" evidence="1">
    <location>
        <position position="1"/>
    </location>
</feature>
<feature type="non-terminal residue" evidence="1">
    <location>
        <position position="53"/>
    </location>
</feature>
<protein>
    <submittedName>
        <fullName evidence="1">ENR1 protein</fullName>
    </submittedName>
</protein>
<organism evidence="1 2">
    <name type="scientific">Caloenas nicobarica</name>
    <name type="common">Nicobar pigeon</name>
    <dbReference type="NCBI Taxonomy" id="187106"/>
    <lineage>
        <taxon>Eukaryota</taxon>
        <taxon>Metazoa</taxon>
        <taxon>Chordata</taxon>
        <taxon>Craniata</taxon>
        <taxon>Vertebrata</taxon>
        <taxon>Euteleostomi</taxon>
        <taxon>Archelosauria</taxon>
        <taxon>Archosauria</taxon>
        <taxon>Dinosauria</taxon>
        <taxon>Saurischia</taxon>
        <taxon>Theropoda</taxon>
        <taxon>Coelurosauria</taxon>
        <taxon>Aves</taxon>
        <taxon>Neognathae</taxon>
        <taxon>Neoaves</taxon>
        <taxon>Columbimorphae</taxon>
        <taxon>Columbiformes</taxon>
        <taxon>Columbidae</taxon>
        <taxon>Caloenas</taxon>
    </lineage>
</organism>